<evidence type="ECO:0000259" key="12">
    <source>
        <dbReference type="PROSITE" id="PS50011"/>
    </source>
</evidence>
<dbReference type="InterPro" id="IPR050108">
    <property type="entry name" value="CDK"/>
</dbReference>
<evidence type="ECO:0000256" key="10">
    <source>
        <dbReference type="ARBA" id="ARBA00048367"/>
    </source>
</evidence>
<evidence type="ECO:0000313" key="14">
    <source>
        <dbReference type="Proteomes" id="UP000472268"/>
    </source>
</evidence>
<evidence type="ECO:0000256" key="6">
    <source>
        <dbReference type="ARBA" id="ARBA00022777"/>
    </source>
</evidence>
<dbReference type="PROSITE" id="PS50011">
    <property type="entry name" value="PROTEIN_KINASE_DOM"/>
    <property type="match status" value="1"/>
</dbReference>
<evidence type="ECO:0000256" key="5">
    <source>
        <dbReference type="ARBA" id="ARBA00022741"/>
    </source>
</evidence>
<reference evidence="13" key="3">
    <citation type="submission" date="2025-09" db="UniProtKB">
        <authorList>
            <consortium name="Ensembl"/>
        </authorList>
    </citation>
    <scope>IDENTIFICATION</scope>
</reference>
<dbReference type="PANTHER" id="PTHR24056:SF334">
    <property type="entry name" value="CYCLIN-DEPENDENT KINASE 1"/>
    <property type="match status" value="1"/>
</dbReference>
<protein>
    <recommendedName>
        <fullName evidence="12">Protein kinase domain-containing protein</fullName>
    </recommendedName>
</protein>
<evidence type="ECO:0000256" key="1">
    <source>
        <dbReference type="ARBA" id="ARBA00004123"/>
    </source>
</evidence>
<evidence type="ECO:0000256" key="2">
    <source>
        <dbReference type="ARBA" id="ARBA00022527"/>
    </source>
</evidence>
<evidence type="ECO:0000256" key="11">
    <source>
        <dbReference type="ARBA" id="ARBA00049280"/>
    </source>
</evidence>
<dbReference type="GO" id="GO:0005634">
    <property type="term" value="C:nucleus"/>
    <property type="evidence" value="ECO:0007669"/>
    <property type="project" value="UniProtKB-SubCell"/>
</dbReference>
<organism evidence="13 14">
    <name type="scientific">Suricata suricatta</name>
    <name type="common">Meerkat</name>
    <dbReference type="NCBI Taxonomy" id="37032"/>
    <lineage>
        <taxon>Eukaryota</taxon>
        <taxon>Metazoa</taxon>
        <taxon>Chordata</taxon>
        <taxon>Craniata</taxon>
        <taxon>Vertebrata</taxon>
        <taxon>Euteleostomi</taxon>
        <taxon>Mammalia</taxon>
        <taxon>Eutheria</taxon>
        <taxon>Laurasiatheria</taxon>
        <taxon>Carnivora</taxon>
        <taxon>Feliformia</taxon>
        <taxon>Herpestidae</taxon>
        <taxon>Suricata</taxon>
    </lineage>
</organism>
<dbReference type="GO" id="GO:0000086">
    <property type="term" value="P:G2/M transition of mitotic cell cycle"/>
    <property type="evidence" value="ECO:0007669"/>
    <property type="project" value="TreeGrafter"/>
</dbReference>
<evidence type="ECO:0000256" key="8">
    <source>
        <dbReference type="ARBA" id="ARBA00023242"/>
    </source>
</evidence>
<reference evidence="13" key="2">
    <citation type="submission" date="2025-08" db="UniProtKB">
        <authorList>
            <consortium name="Ensembl"/>
        </authorList>
    </citation>
    <scope>IDENTIFICATION</scope>
</reference>
<dbReference type="PANTHER" id="PTHR24056">
    <property type="entry name" value="CELL DIVISION PROTEIN KINASE"/>
    <property type="match status" value="1"/>
</dbReference>
<keyword evidence="3" id="KW-0597">Phosphoprotein</keyword>
<dbReference type="GO" id="GO:0004693">
    <property type="term" value="F:cyclin-dependent protein serine/threonine kinase activity"/>
    <property type="evidence" value="ECO:0007669"/>
    <property type="project" value="UniProtKB-EC"/>
</dbReference>
<dbReference type="GO" id="GO:0005524">
    <property type="term" value="F:ATP binding"/>
    <property type="evidence" value="ECO:0007669"/>
    <property type="project" value="UniProtKB-KW"/>
</dbReference>
<dbReference type="InterPro" id="IPR000719">
    <property type="entry name" value="Prot_kinase_dom"/>
</dbReference>
<comment type="catalytic activity">
    <reaction evidence="11">
        <text>[DNA-directed RNA polymerase] + ATP = phospho-[DNA-directed RNA polymerase] + ADP + H(+)</text>
        <dbReference type="Rhea" id="RHEA:10216"/>
        <dbReference type="Rhea" id="RHEA-COMP:11321"/>
        <dbReference type="Rhea" id="RHEA-COMP:11322"/>
        <dbReference type="ChEBI" id="CHEBI:15378"/>
        <dbReference type="ChEBI" id="CHEBI:30616"/>
        <dbReference type="ChEBI" id="CHEBI:43176"/>
        <dbReference type="ChEBI" id="CHEBI:68546"/>
        <dbReference type="ChEBI" id="CHEBI:456216"/>
        <dbReference type="EC" id="2.7.11.23"/>
    </reaction>
</comment>
<sequence>MALEIEVNYTKLEKVGEDTYGVVYKGGHKTTGQVVAMKKTRLESEVEGVSNTVIWEVSLLKELHHPNIVSLQDVLMQDSRLYLIFEFLSMDLKK</sequence>
<dbReference type="SUPFAM" id="SSF56112">
    <property type="entry name" value="Protein kinase-like (PK-like)"/>
    <property type="match status" value="1"/>
</dbReference>
<dbReference type="GO" id="GO:0008353">
    <property type="term" value="F:RNA polymerase II CTD heptapeptide repeat kinase activity"/>
    <property type="evidence" value="ECO:0007669"/>
    <property type="project" value="UniProtKB-EC"/>
</dbReference>
<feature type="domain" description="Protein kinase" evidence="12">
    <location>
        <begin position="9"/>
        <end position="94"/>
    </location>
</feature>
<keyword evidence="8" id="KW-0539">Nucleus</keyword>
<comment type="catalytic activity">
    <reaction evidence="10">
        <text>L-seryl-[protein] + ATP = O-phospho-L-seryl-[protein] + ADP + H(+)</text>
        <dbReference type="Rhea" id="RHEA:17989"/>
        <dbReference type="Rhea" id="RHEA-COMP:9863"/>
        <dbReference type="Rhea" id="RHEA-COMP:11604"/>
        <dbReference type="ChEBI" id="CHEBI:15378"/>
        <dbReference type="ChEBI" id="CHEBI:29999"/>
        <dbReference type="ChEBI" id="CHEBI:30616"/>
        <dbReference type="ChEBI" id="CHEBI:83421"/>
        <dbReference type="ChEBI" id="CHEBI:456216"/>
        <dbReference type="EC" id="2.7.11.22"/>
    </reaction>
</comment>
<evidence type="ECO:0000256" key="9">
    <source>
        <dbReference type="ARBA" id="ARBA00047811"/>
    </source>
</evidence>
<keyword evidence="6" id="KW-0418">Kinase</keyword>
<dbReference type="Gene3D" id="3.30.200.20">
    <property type="entry name" value="Phosphorylase Kinase, domain 1"/>
    <property type="match status" value="1"/>
</dbReference>
<accession>A0A673TTV4</accession>
<dbReference type="Pfam" id="PF00069">
    <property type="entry name" value="Pkinase"/>
    <property type="match status" value="1"/>
</dbReference>
<keyword evidence="14" id="KW-1185">Reference proteome</keyword>
<dbReference type="Ensembl" id="ENSSSUT00005019116.1">
    <property type="protein sequence ID" value="ENSSSUP00005016767.1"/>
    <property type="gene ID" value="ENSSSUG00005010818.1"/>
</dbReference>
<keyword evidence="7" id="KW-0067">ATP-binding</keyword>
<evidence type="ECO:0000256" key="7">
    <source>
        <dbReference type="ARBA" id="ARBA00022840"/>
    </source>
</evidence>
<comment type="subcellular location">
    <subcellularLocation>
        <location evidence="1">Nucleus</location>
    </subcellularLocation>
</comment>
<evidence type="ECO:0000256" key="4">
    <source>
        <dbReference type="ARBA" id="ARBA00022679"/>
    </source>
</evidence>
<evidence type="ECO:0000313" key="13">
    <source>
        <dbReference type="Ensembl" id="ENSSSUP00005016767.1"/>
    </source>
</evidence>
<dbReference type="OMA" id="PYTAICE"/>
<comment type="catalytic activity">
    <reaction evidence="9">
        <text>L-threonyl-[protein] + ATP = O-phospho-L-threonyl-[protein] + ADP + H(+)</text>
        <dbReference type="Rhea" id="RHEA:46608"/>
        <dbReference type="Rhea" id="RHEA-COMP:11060"/>
        <dbReference type="Rhea" id="RHEA-COMP:11605"/>
        <dbReference type="ChEBI" id="CHEBI:15378"/>
        <dbReference type="ChEBI" id="CHEBI:30013"/>
        <dbReference type="ChEBI" id="CHEBI:30616"/>
        <dbReference type="ChEBI" id="CHEBI:61977"/>
        <dbReference type="ChEBI" id="CHEBI:456216"/>
        <dbReference type="EC" id="2.7.11.22"/>
    </reaction>
</comment>
<evidence type="ECO:0000256" key="3">
    <source>
        <dbReference type="ARBA" id="ARBA00022553"/>
    </source>
</evidence>
<dbReference type="GO" id="GO:0007095">
    <property type="term" value="P:mitotic G2 DNA damage checkpoint signaling"/>
    <property type="evidence" value="ECO:0007669"/>
    <property type="project" value="TreeGrafter"/>
</dbReference>
<reference evidence="13 14" key="1">
    <citation type="submission" date="2019-05" db="EMBL/GenBank/DDBJ databases">
        <title>A Chromosome-scale Meerkat (S. suricatta) Genome Assembly.</title>
        <authorList>
            <person name="Dudchenko O."/>
            <person name="Lieberman Aiden E."/>
            <person name="Tung J."/>
            <person name="Barreiro L.B."/>
            <person name="Clutton-Brock T.H."/>
        </authorList>
    </citation>
    <scope>NUCLEOTIDE SEQUENCE [LARGE SCALE GENOMIC DNA]</scope>
</reference>
<keyword evidence="4" id="KW-0808">Transferase</keyword>
<keyword evidence="2" id="KW-0723">Serine/threonine-protein kinase</keyword>
<proteinExistence type="predicted"/>
<dbReference type="AlphaFoldDB" id="A0A673TTV4"/>
<name>A0A673TTV4_SURSU</name>
<dbReference type="Proteomes" id="UP000472268">
    <property type="component" value="Chromosome 2"/>
</dbReference>
<keyword evidence="5" id="KW-0547">Nucleotide-binding</keyword>
<dbReference type="InterPro" id="IPR011009">
    <property type="entry name" value="Kinase-like_dom_sf"/>
</dbReference>